<evidence type="ECO:0000256" key="6">
    <source>
        <dbReference type="SAM" id="MobiDB-lite"/>
    </source>
</evidence>
<dbReference type="AlphaFoldDB" id="A0A8S0WRA3"/>
<feature type="region of interest" description="Disordered" evidence="6">
    <location>
        <begin position="142"/>
        <end position="199"/>
    </location>
</feature>
<comment type="subcellular location">
    <subcellularLocation>
        <location evidence="1">Mitochondrion membrane</location>
    </subcellularLocation>
</comment>
<gene>
    <name evidence="9" type="ORF">AAE3_LOCUS11006</name>
</gene>
<feature type="transmembrane region" description="Helical" evidence="7">
    <location>
        <begin position="36"/>
        <end position="53"/>
    </location>
</feature>
<organism evidence="9 10">
    <name type="scientific">Cyclocybe aegerita</name>
    <name type="common">Black poplar mushroom</name>
    <name type="synonym">Agrocybe aegerita</name>
    <dbReference type="NCBI Taxonomy" id="1973307"/>
    <lineage>
        <taxon>Eukaryota</taxon>
        <taxon>Fungi</taxon>
        <taxon>Dikarya</taxon>
        <taxon>Basidiomycota</taxon>
        <taxon>Agaricomycotina</taxon>
        <taxon>Agaricomycetes</taxon>
        <taxon>Agaricomycetidae</taxon>
        <taxon>Agaricales</taxon>
        <taxon>Agaricineae</taxon>
        <taxon>Bolbitiaceae</taxon>
        <taxon>Cyclocybe</taxon>
    </lineage>
</organism>
<evidence type="ECO:0000313" key="10">
    <source>
        <dbReference type="Proteomes" id="UP000467700"/>
    </source>
</evidence>
<evidence type="ECO:0000256" key="2">
    <source>
        <dbReference type="ARBA" id="ARBA00022692"/>
    </source>
</evidence>
<dbReference type="PANTHER" id="PTHR12297:SF3">
    <property type="entry name" value="HIG1 DOMAIN FAMILY MEMBER 1A"/>
    <property type="match status" value="1"/>
</dbReference>
<evidence type="ECO:0000259" key="8">
    <source>
        <dbReference type="PROSITE" id="PS51503"/>
    </source>
</evidence>
<keyword evidence="10" id="KW-1185">Reference proteome</keyword>
<evidence type="ECO:0000256" key="3">
    <source>
        <dbReference type="ARBA" id="ARBA00022989"/>
    </source>
</evidence>
<dbReference type="PROSITE" id="PS51503">
    <property type="entry name" value="HIG1"/>
    <property type="match status" value="1"/>
</dbReference>
<accession>A0A8S0WRA3</accession>
<sequence>MSAEATTTPSIPPRAYQDPLETWSEKFVRKFNENPWVPLGCLATCGALVMSAVKLRAGKSKDMNYWLRARVVLQGVTVLALLSGTMSLQKAREARLAAEAAGELSEPELSKEKQAEKEKERSEFEERLKQAELTTEVEAGFGIAGTRRVKTSDVKRDVGSGPAQPPPAPNATSNELKSSGKWRWWSSSSNSSSQNSEKP</sequence>
<dbReference type="GO" id="GO:0097250">
    <property type="term" value="P:mitochondrial respirasome assembly"/>
    <property type="evidence" value="ECO:0007669"/>
    <property type="project" value="TreeGrafter"/>
</dbReference>
<dbReference type="InterPro" id="IPR007667">
    <property type="entry name" value="Hypoxia_induced_domain"/>
</dbReference>
<comment type="caution">
    <text evidence="9">The sequence shown here is derived from an EMBL/GenBank/DDBJ whole genome shotgun (WGS) entry which is preliminary data.</text>
</comment>
<feature type="domain" description="HIG1" evidence="8">
    <location>
        <begin position="7"/>
        <end position="99"/>
    </location>
</feature>
<protein>
    <recommendedName>
        <fullName evidence="8">HIG1 domain-containing protein</fullName>
    </recommendedName>
</protein>
<dbReference type="InterPro" id="IPR050355">
    <property type="entry name" value="RCF1"/>
</dbReference>
<dbReference type="Pfam" id="PF04588">
    <property type="entry name" value="HIG_1_N"/>
    <property type="match status" value="1"/>
</dbReference>
<dbReference type="Gene3D" id="6.10.140.1320">
    <property type="match status" value="1"/>
</dbReference>
<evidence type="ECO:0000313" key="9">
    <source>
        <dbReference type="EMBL" id="CAA7268807.1"/>
    </source>
</evidence>
<evidence type="ECO:0000256" key="4">
    <source>
        <dbReference type="ARBA" id="ARBA00023128"/>
    </source>
</evidence>
<evidence type="ECO:0000256" key="5">
    <source>
        <dbReference type="ARBA" id="ARBA00023136"/>
    </source>
</evidence>
<keyword evidence="3 7" id="KW-1133">Transmembrane helix</keyword>
<dbReference type="GO" id="GO:0031966">
    <property type="term" value="C:mitochondrial membrane"/>
    <property type="evidence" value="ECO:0007669"/>
    <property type="project" value="UniProtKB-SubCell"/>
</dbReference>
<keyword evidence="2 7" id="KW-0812">Transmembrane</keyword>
<dbReference type="OrthoDB" id="6604018at2759"/>
<dbReference type="EMBL" id="CACVBS010000070">
    <property type="protein sequence ID" value="CAA7268807.1"/>
    <property type="molecule type" value="Genomic_DNA"/>
</dbReference>
<feature type="region of interest" description="Disordered" evidence="6">
    <location>
        <begin position="99"/>
        <end position="130"/>
    </location>
</feature>
<feature type="compositionally biased region" description="Basic and acidic residues" evidence="6">
    <location>
        <begin position="108"/>
        <end position="130"/>
    </location>
</feature>
<evidence type="ECO:0000256" key="1">
    <source>
        <dbReference type="ARBA" id="ARBA00004325"/>
    </source>
</evidence>
<proteinExistence type="predicted"/>
<feature type="compositionally biased region" description="Low complexity" evidence="6">
    <location>
        <begin position="179"/>
        <end position="199"/>
    </location>
</feature>
<reference evidence="9 10" key="1">
    <citation type="submission" date="2020-01" db="EMBL/GenBank/DDBJ databases">
        <authorList>
            <person name="Gupta K D."/>
        </authorList>
    </citation>
    <scope>NUCLEOTIDE SEQUENCE [LARGE SCALE GENOMIC DNA]</scope>
</reference>
<keyword evidence="5 7" id="KW-0472">Membrane</keyword>
<keyword evidence="4" id="KW-0496">Mitochondrion</keyword>
<dbReference type="PANTHER" id="PTHR12297">
    <property type="entry name" value="HYPOXIA-INDUCBILE GENE 1 HIG1 -RELATED"/>
    <property type="match status" value="1"/>
</dbReference>
<evidence type="ECO:0000256" key="7">
    <source>
        <dbReference type="SAM" id="Phobius"/>
    </source>
</evidence>
<dbReference type="Proteomes" id="UP000467700">
    <property type="component" value="Unassembled WGS sequence"/>
</dbReference>
<name>A0A8S0WRA3_CYCAE</name>
<feature type="transmembrane region" description="Helical" evidence="7">
    <location>
        <begin position="65"/>
        <end position="86"/>
    </location>
</feature>